<evidence type="ECO:0000313" key="1">
    <source>
        <dbReference type="EMBL" id="MBW78242.1"/>
    </source>
</evidence>
<proteinExistence type="predicted"/>
<sequence>MFSMLKAAPALSSLACCPSCGIWYGSKPISLIKRLSPDHAKPVNRSTCWSSRRFRVYGALHKSMLVSS</sequence>
<dbReference type="AlphaFoldDB" id="A0A2M4DL08"/>
<name>A0A2M4DL08_ANODA</name>
<organism evidence="1">
    <name type="scientific">Anopheles darlingi</name>
    <name type="common">Mosquito</name>
    <dbReference type="NCBI Taxonomy" id="43151"/>
    <lineage>
        <taxon>Eukaryota</taxon>
        <taxon>Metazoa</taxon>
        <taxon>Ecdysozoa</taxon>
        <taxon>Arthropoda</taxon>
        <taxon>Hexapoda</taxon>
        <taxon>Insecta</taxon>
        <taxon>Pterygota</taxon>
        <taxon>Neoptera</taxon>
        <taxon>Endopterygota</taxon>
        <taxon>Diptera</taxon>
        <taxon>Nematocera</taxon>
        <taxon>Culicoidea</taxon>
        <taxon>Culicidae</taxon>
        <taxon>Anophelinae</taxon>
        <taxon>Anopheles</taxon>
    </lineage>
</organism>
<dbReference type="EMBL" id="GGFL01014064">
    <property type="protein sequence ID" value="MBW78242.1"/>
    <property type="molecule type" value="Transcribed_RNA"/>
</dbReference>
<accession>A0A2M4DL08</accession>
<reference evidence="1" key="1">
    <citation type="submission" date="2018-01" db="EMBL/GenBank/DDBJ databases">
        <title>An insight into the sialome of Amazonian anophelines.</title>
        <authorList>
            <person name="Ribeiro J.M."/>
            <person name="Scarpassa V."/>
            <person name="Calvo E."/>
        </authorList>
    </citation>
    <scope>NUCLEOTIDE SEQUENCE</scope>
</reference>
<protein>
    <submittedName>
        <fullName evidence="1">Putative secreted protein</fullName>
    </submittedName>
</protein>